<proteinExistence type="predicted"/>
<accession>A0A514DCZ5</accession>
<organism evidence="1">
    <name type="scientific">Leviviridae sp</name>
    <dbReference type="NCBI Taxonomy" id="2027243"/>
    <lineage>
        <taxon>Viruses</taxon>
        <taxon>Riboviria</taxon>
        <taxon>Orthornavirae</taxon>
        <taxon>Lenarviricota</taxon>
        <taxon>Leviviricetes</taxon>
        <taxon>Norzivirales</taxon>
        <taxon>Fiersviridae</taxon>
    </lineage>
</organism>
<evidence type="ECO:0008006" key="2">
    <source>
        <dbReference type="Google" id="ProtNLM"/>
    </source>
</evidence>
<evidence type="ECO:0000313" key="1">
    <source>
        <dbReference type="EMBL" id="QDH91474.1"/>
    </source>
</evidence>
<gene>
    <name evidence="1" type="ORF">H4Bulk46369_000003</name>
</gene>
<dbReference type="EMBL" id="MN036261">
    <property type="protein sequence ID" value="QDH91474.1"/>
    <property type="molecule type" value="Genomic_RNA"/>
</dbReference>
<reference evidence="1" key="1">
    <citation type="submission" date="2019-05" db="EMBL/GenBank/DDBJ databases">
        <title>Metatranscriptomic reconstruction reveals RNA viruses with the potential to shape carbon cycling in soil.</title>
        <authorList>
            <person name="Starr E.P."/>
            <person name="Nuccio E."/>
            <person name="Pett-Ridge J."/>
            <person name="Banfield J.F."/>
            <person name="Firestone M.K."/>
        </authorList>
    </citation>
    <scope>NUCLEOTIDE SEQUENCE</scope>
    <source>
        <strain evidence="1">H4_Bulk_46_scaffold_369</strain>
    </source>
</reference>
<name>A0A514DCZ5_9VIRU</name>
<sequence length="377" mass="42151">MALRTRETILPEPCGYMVRSFVQYGPFPDIVTYRKTTVDEVDVGDNRNFDSEEYRWQGGRINYDAGPGTGMSVNFLADGWRNHIAAGGNQHMLIPDEPSDIALATTAAARTNPSRPYVDVPAEVLQLGDLTRLVQSAGRNLIRQAANANLSYQFGIKPIVDDITKIISFHEQVSRRAQEIERLRSSRGLRRTIKIGDLYSGEISYGPDGGGLIQSVFWFILSEPAYGMTYSKAGAHVRWKPSMDLSHLAADQMLGIAKKAVLGLTVDFSTVWELLPWSWLIDYAYNASEFFRATRNIVPAEISEISVTKTKRSHFWSSYREGYVNGALMNLTGVEETRLTKYRHRVDTISPVAHLPFLSANQMGILGSLAVTRVIPR</sequence>
<protein>
    <recommendedName>
        <fullName evidence="2">Maturation</fullName>
    </recommendedName>
</protein>